<evidence type="ECO:0000256" key="2">
    <source>
        <dbReference type="ARBA" id="ARBA00009328"/>
    </source>
</evidence>
<evidence type="ECO:0000313" key="9">
    <source>
        <dbReference type="EMBL" id="ERL95227.1"/>
    </source>
</evidence>
<reference evidence="10" key="2">
    <citation type="submission" date="2024-08" db="UniProtKB">
        <authorList>
            <consortium name="EnsemblMetazoa"/>
        </authorList>
    </citation>
    <scope>IDENTIFICATION</scope>
</reference>
<keyword evidence="5 7" id="KW-1133">Transmembrane helix</keyword>
<evidence type="ECO:0000256" key="5">
    <source>
        <dbReference type="ARBA" id="ARBA00022989"/>
    </source>
</evidence>
<accession>N6UJ66</accession>
<sequence>MSEKKDAAPGEGIRSLKTSSVFRFVNFELYTKPNVTIMGLGLVALTGCLGYIAYMRHKYEGLGYYGAIKSDGTEEFIKKKSRWEL</sequence>
<evidence type="ECO:0000256" key="3">
    <source>
        <dbReference type="ARBA" id="ARBA00014451"/>
    </source>
</evidence>
<feature type="non-terminal residue" evidence="8">
    <location>
        <position position="1"/>
    </location>
</feature>
<evidence type="ECO:0000256" key="1">
    <source>
        <dbReference type="ARBA" id="ARBA00004167"/>
    </source>
</evidence>
<keyword evidence="11" id="KW-1185">Reference proteome</keyword>
<proteinExistence type="inferred from homology"/>
<keyword evidence="4 7" id="KW-0812">Transmembrane</keyword>
<dbReference type="OrthoDB" id="1880105at2759"/>
<dbReference type="AlphaFoldDB" id="N6UJ66"/>
<dbReference type="GO" id="GO:0016020">
    <property type="term" value="C:membrane"/>
    <property type="evidence" value="ECO:0007669"/>
    <property type="project" value="UniProtKB-SubCell"/>
</dbReference>
<evidence type="ECO:0000313" key="11">
    <source>
        <dbReference type="Proteomes" id="UP000019118"/>
    </source>
</evidence>
<gene>
    <name evidence="10" type="primary">109535738</name>
    <name evidence="9" type="ORF">D910_12494</name>
    <name evidence="8" type="ORF">YQE_04844</name>
</gene>
<dbReference type="KEGG" id="dpa:109535738"/>
<organism evidence="8">
    <name type="scientific">Dendroctonus ponderosae</name>
    <name type="common">Mountain pine beetle</name>
    <dbReference type="NCBI Taxonomy" id="77166"/>
    <lineage>
        <taxon>Eukaryota</taxon>
        <taxon>Metazoa</taxon>
        <taxon>Ecdysozoa</taxon>
        <taxon>Arthropoda</taxon>
        <taxon>Hexapoda</taxon>
        <taxon>Insecta</taxon>
        <taxon>Pterygota</taxon>
        <taxon>Neoptera</taxon>
        <taxon>Endopterygota</taxon>
        <taxon>Coleoptera</taxon>
        <taxon>Polyphaga</taxon>
        <taxon>Cucujiformia</taxon>
        <taxon>Curculionidae</taxon>
        <taxon>Scolytinae</taxon>
        <taxon>Dendroctonus</taxon>
    </lineage>
</organism>
<keyword evidence="6 7" id="KW-0472">Membrane</keyword>
<dbReference type="EMBL" id="KB632411">
    <property type="protein sequence ID" value="ERL95227.1"/>
    <property type="molecule type" value="Genomic_DNA"/>
</dbReference>
<dbReference type="HOGENOM" id="CLU_170028_0_0_1"/>
<protein>
    <recommendedName>
        <fullName evidence="3">Small integral membrane protein 8</fullName>
    </recommendedName>
</protein>
<dbReference type="EnsemblMetazoa" id="XM_019901691.1">
    <property type="protein sequence ID" value="XP_019757250.1"/>
    <property type="gene ID" value="LOC109535738"/>
</dbReference>
<feature type="transmembrane region" description="Helical" evidence="7">
    <location>
        <begin position="35"/>
        <end position="54"/>
    </location>
</feature>
<dbReference type="EMBL" id="KB740848">
    <property type="protein sequence ID" value="ENN78672.1"/>
    <property type="molecule type" value="Genomic_DNA"/>
</dbReference>
<dbReference type="PANTHER" id="PTHR14274">
    <property type="entry name" value="SMALL INTEGRAL MEMBRANE PROTEIN 8"/>
    <property type="match status" value="1"/>
</dbReference>
<dbReference type="OMA" id="YMHATRE"/>
<dbReference type="EnsemblMetazoa" id="XM_019901690.1">
    <property type="protein sequence ID" value="XP_019757249.1"/>
    <property type="gene ID" value="LOC109535738"/>
</dbReference>
<comment type="subcellular location">
    <subcellularLocation>
        <location evidence="1">Membrane</location>
        <topology evidence="1">Single-pass membrane protein</topology>
    </subcellularLocation>
</comment>
<dbReference type="InterPro" id="IPR026686">
    <property type="entry name" value="UPF0708"/>
</dbReference>
<evidence type="ECO:0000256" key="7">
    <source>
        <dbReference type="SAM" id="Phobius"/>
    </source>
</evidence>
<evidence type="ECO:0000313" key="10">
    <source>
        <dbReference type="EnsemblMetazoa" id="XP_019757249.1"/>
    </source>
</evidence>
<dbReference type="PANTHER" id="PTHR14274:SF1">
    <property type="entry name" value="SMALL INTEGRAL MEMBRANE PROTEIN 8"/>
    <property type="match status" value="1"/>
</dbReference>
<evidence type="ECO:0000256" key="6">
    <source>
        <dbReference type="ARBA" id="ARBA00023136"/>
    </source>
</evidence>
<reference evidence="11 12" key="1">
    <citation type="journal article" date="2013" name="Genome Biol.">
        <title>Draft genome of the mountain pine beetle, Dendroctonus ponderosae Hopkins, a major forest pest.</title>
        <authorList>
            <person name="Keeling C.I."/>
            <person name="Yuen M.M."/>
            <person name="Liao N.Y."/>
            <person name="Docking T.R."/>
            <person name="Chan S.K."/>
            <person name="Taylor G.A."/>
            <person name="Palmquist D.L."/>
            <person name="Jackman S.D."/>
            <person name="Nguyen A."/>
            <person name="Li M."/>
            <person name="Henderson H."/>
            <person name="Janes J.K."/>
            <person name="Zhao Y."/>
            <person name="Pandoh P."/>
            <person name="Moore R."/>
            <person name="Sperling F.A."/>
            <person name="Huber D.P."/>
            <person name="Birol I."/>
            <person name="Jones S.J."/>
            <person name="Bohlmann J."/>
        </authorList>
    </citation>
    <scope>NUCLEOTIDE SEQUENCE</scope>
</reference>
<evidence type="ECO:0000313" key="12">
    <source>
        <dbReference type="Proteomes" id="UP000030742"/>
    </source>
</evidence>
<dbReference type="Pfam" id="PF14937">
    <property type="entry name" value="DUF4500"/>
    <property type="match status" value="1"/>
</dbReference>
<evidence type="ECO:0000256" key="4">
    <source>
        <dbReference type="ARBA" id="ARBA00022692"/>
    </source>
</evidence>
<dbReference type="Proteomes" id="UP000030742">
    <property type="component" value="Unassembled WGS sequence"/>
</dbReference>
<comment type="similarity">
    <text evidence="2">Belongs to the SMIM8 family.</text>
</comment>
<name>N6UJ66_DENPD</name>
<evidence type="ECO:0000313" key="8">
    <source>
        <dbReference type="EMBL" id="ENN78672.1"/>
    </source>
</evidence>
<dbReference type="Proteomes" id="UP000019118">
    <property type="component" value="Unassembled WGS sequence"/>
</dbReference>